<dbReference type="EMBL" id="JAJJMB010005553">
    <property type="protein sequence ID" value="KAI3938238.1"/>
    <property type="molecule type" value="Genomic_DNA"/>
</dbReference>
<dbReference type="Proteomes" id="UP001202328">
    <property type="component" value="Unassembled WGS sequence"/>
</dbReference>
<accession>A0AAD4XQK2</accession>
<proteinExistence type="predicted"/>
<name>A0AAD4XQK2_9MAGN</name>
<gene>
    <name evidence="1" type="ORF">MKW98_031186</name>
</gene>
<organism evidence="1 2">
    <name type="scientific">Papaver atlanticum</name>
    <dbReference type="NCBI Taxonomy" id="357466"/>
    <lineage>
        <taxon>Eukaryota</taxon>
        <taxon>Viridiplantae</taxon>
        <taxon>Streptophyta</taxon>
        <taxon>Embryophyta</taxon>
        <taxon>Tracheophyta</taxon>
        <taxon>Spermatophyta</taxon>
        <taxon>Magnoliopsida</taxon>
        <taxon>Ranunculales</taxon>
        <taxon>Papaveraceae</taxon>
        <taxon>Papaveroideae</taxon>
        <taxon>Papaver</taxon>
    </lineage>
</organism>
<protein>
    <submittedName>
        <fullName evidence="1">Uncharacterized protein</fullName>
    </submittedName>
</protein>
<evidence type="ECO:0000313" key="1">
    <source>
        <dbReference type="EMBL" id="KAI3938238.1"/>
    </source>
</evidence>
<sequence>MSGYKDADPAKANLPPLHEWHFRSDIPSLNSEILELRRLRSGWKNLRNLIRNVAWKDYTGNLHLPVPFLLLQSLDYFYLSGPSLAHQRISFPRIGVYGLRITVCVSSISFGLCSCSQCFCK</sequence>
<reference evidence="1" key="1">
    <citation type="submission" date="2022-04" db="EMBL/GenBank/DDBJ databases">
        <title>A functionally conserved STORR gene fusion in Papaver species that diverged 16.8 million years ago.</title>
        <authorList>
            <person name="Catania T."/>
        </authorList>
    </citation>
    <scope>NUCLEOTIDE SEQUENCE</scope>
    <source>
        <strain evidence="1">S-188037</strain>
    </source>
</reference>
<comment type="caution">
    <text evidence="1">The sequence shown here is derived from an EMBL/GenBank/DDBJ whole genome shotgun (WGS) entry which is preliminary data.</text>
</comment>
<keyword evidence="2" id="KW-1185">Reference proteome</keyword>
<dbReference type="AlphaFoldDB" id="A0AAD4XQK2"/>
<evidence type="ECO:0000313" key="2">
    <source>
        <dbReference type="Proteomes" id="UP001202328"/>
    </source>
</evidence>